<dbReference type="InterPro" id="IPR011962">
    <property type="entry name" value="dCTP_deaminase"/>
</dbReference>
<gene>
    <name evidence="3" type="primary">dcd_3</name>
    <name evidence="3" type="ORF">GCM10009759_64870</name>
</gene>
<comment type="caution">
    <text evidence="3">The sequence shown here is derived from an EMBL/GenBank/DDBJ whole genome shotgun (WGS) entry which is preliminary data.</text>
</comment>
<accession>A0ABN2XWT5</accession>
<dbReference type="Gene3D" id="2.70.40.10">
    <property type="match status" value="1"/>
</dbReference>
<keyword evidence="1" id="KW-0378">Hydrolase</keyword>
<sequence>MILTGDQIAQEVAADHIRITPFDPGRCTTNSYDLTLGRRLARYRPGQVLDPLHEPEVEYFEIPTTGYPMEPGEFVLGETAEQLGSDTFVPLIHAKSGFARCGAFAHVTADLIDLGFFGHSTLQLYATLPVVLMPGMPLAQVTFWTTYGEIADLYDGKYQGGDGPLPSRSHLDAWAVGARG</sequence>
<dbReference type="InterPro" id="IPR033704">
    <property type="entry name" value="dUTPase_trimeric"/>
</dbReference>
<dbReference type="EMBL" id="BAAANS010000061">
    <property type="protein sequence ID" value="GAA2117997.1"/>
    <property type="molecule type" value="Genomic_DNA"/>
</dbReference>
<dbReference type="Proteomes" id="UP001500897">
    <property type="component" value="Unassembled WGS sequence"/>
</dbReference>
<dbReference type="RefSeq" id="WP_344557376.1">
    <property type="nucleotide sequence ID" value="NZ_BAAANS010000061.1"/>
</dbReference>
<reference evidence="3 4" key="1">
    <citation type="journal article" date="2019" name="Int. J. Syst. Evol. Microbiol.">
        <title>The Global Catalogue of Microorganisms (GCM) 10K type strain sequencing project: providing services to taxonomists for standard genome sequencing and annotation.</title>
        <authorList>
            <consortium name="The Broad Institute Genomics Platform"/>
            <consortium name="The Broad Institute Genome Sequencing Center for Infectious Disease"/>
            <person name="Wu L."/>
            <person name="Ma J."/>
        </authorList>
    </citation>
    <scope>NUCLEOTIDE SEQUENCE [LARGE SCALE GENOMIC DNA]</scope>
    <source>
        <strain evidence="3 4">JCM 14559</strain>
    </source>
</reference>
<dbReference type="PANTHER" id="PTHR42680:SF3">
    <property type="entry name" value="DCTP DEAMINASE"/>
    <property type="match status" value="1"/>
</dbReference>
<name>A0ABN2XWT5_9ACTN</name>
<dbReference type="CDD" id="cd07557">
    <property type="entry name" value="trimeric_dUTPase"/>
    <property type="match status" value="1"/>
</dbReference>
<evidence type="ECO:0000313" key="3">
    <source>
        <dbReference type="EMBL" id="GAA2117997.1"/>
    </source>
</evidence>
<organism evidence="3 4">
    <name type="scientific">Kitasatospora saccharophila</name>
    <dbReference type="NCBI Taxonomy" id="407973"/>
    <lineage>
        <taxon>Bacteria</taxon>
        <taxon>Bacillati</taxon>
        <taxon>Actinomycetota</taxon>
        <taxon>Actinomycetes</taxon>
        <taxon>Kitasatosporales</taxon>
        <taxon>Streptomycetaceae</taxon>
        <taxon>Kitasatospora</taxon>
    </lineage>
</organism>
<keyword evidence="2" id="KW-0546">Nucleotide metabolism</keyword>
<dbReference type="NCBIfam" id="TIGR02274">
    <property type="entry name" value="dCTP_deam"/>
    <property type="match status" value="1"/>
</dbReference>
<evidence type="ECO:0000256" key="2">
    <source>
        <dbReference type="ARBA" id="ARBA00023080"/>
    </source>
</evidence>
<dbReference type="SUPFAM" id="SSF51283">
    <property type="entry name" value="dUTPase-like"/>
    <property type="match status" value="1"/>
</dbReference>
<dbReference type="PANTHER" id="PTHR42680">
    <property type="entry name" value="DCTP DEAMINASE"/>
    <property type="match status" value="1"/>
</dbReference>
<dbReference type="Pfam" id="PF22769">
    <property type="entry name" value="DCD"/>
    <property type="match status" value="1"/>
</dbReference>
<evidence type="ECO:0000313" key="4">
    <source>
        <dbReference type="Proteomes" id="UP001500897"/>
    </source>
</evidence>
<evidence type="ECO:0000256" key="1">
    <source>
        <dbReference type="ARBA" id="ARBA00022801"/>
    </source>
</evidence>
<keyword evidence="4" id="KW-1185">Reference proteome</keyword>
<dbReference type="InterPro" id="IPR036157">
    <property type="entry name" value="dUTPase-like_sf"/>
</dbReference>
<proteinExistence type="predicted"/>
<protein>
    <submittedName>
        <fullName evidence="3">dCTP deaminase</fullName>
    </submittedName>
</protein>